<evidence type="ECO:0000256" key="4">
    <source>
        <dbReference type="ARBA" id="ARBA00022801"/>
    </source>
</evidence>
<dbReference type="GO" id="GO:0006284">
    <property type="term" value="P:base-excision repair"/>
    <property type="evidence" value="ECO:0007669"/>
    <property type="project" value="InterPro"/>
</dbReference>
<dbReference type="Gene3D" id="3.20.190.10">
    <property type="entry name" value="MutM-like, N-terminal"/>
    <property type="match status" value="1"/>
</dbReference>
<evidence type="ECO:0000256" key="6">
    <source>
        <dbReference type="ARBA" id="ARBA00023204"/>
    </source>
</evidence>
<evidence type="ECO:0000256" key="5">
    <source>
        <dbReference type="ARBA" id="ARBA00023125"/>
    </source>
</evidence>
<dbReference type="GO" id="GO:0003684">
    <property type="term" value="F:damaged DNA binding"/>
    <property type="evidence" value="ECO:0007669"/>
    <property type="project" value="InterPro"/>
</dbReference>
<dbReference type="PROSITE" id="PS51068">
    <property type="entry name" value="FPG_CAT"/>
    <property type="match status" value="1"/>
</dbReference>
<keyword evidence="7" id="KW-0456">Lyase</keyword>
<dbReference type="InterPro" id="IPR035937">
    <property type="entry name" value="FPG_N"/>
</dbReference>
<evidence type="ECO:0000256" key="9">
    <source>
        <dbReference type="ARBA" id="ARBA00023295"/>
    </source>
</evidence>
<keyword evidence="6" id="KW-0234">DNA repair</keyword>
<sequence>MPELPEVERARRLIEGVAAGHRIKRVTCARDTIVFDRVSPNRVRHVLAERTVVAVHRHGKHLWLELDQRPWPCFHLGMTGEVFARGGTPPQLNSTPPVQTKAWPPRFTKIHLVIDTGAELAMTNKRRLGRIRLRDDPARELPISRLGFDPLLDLPSPQRFVDALHSRSTTIKALLLDQTFAAGVGNWIADEVLYQARIDPRRRANALSLAEAKRLRTKLKRIIETAVLVDADKSLFPRDWLFHRRWGRKRGTTIRGKPIEFLTIGGRTTAWVPAVQRQRASVTSAETDS</sequence>
<proteinExistence type="inferred from homology"/>
<accession>A0A381U2K7</accession>
<dbReference type="FunFam" id="1.10.8.50:FF:000009">
    <property type="entry name" value="Formamidopyrimidine-DNA glycosylase"/>
    <property type="match status" value="1"/>
</dbReference>
<dbReference type="SUPFAM" id="SSF46946">
    <property type="entry name" value="S13-like H2TH domain"/>
    <property type="match status" value="1"/>
</dbReference>
<dbReference type="PANTHER" id="PTHR22993">
    <property type="entry name" value="FORMAMIDOPYRIMIDINE-DNA GLYCOSYLASE"/>
    <property type="match status" value="1"/>
</dbReference>
<gene>
    <name evidence="11" type="ORF">METZ01_LOCUS75320</name>
</gene>
<dbReference type="SMART" id="SM00898">
    <property type="entry name" value="Fapy_DNA_glyco"/>
    <property type="match status" value="1"/>
</dbReference>
<keyword evidence="3" id="KW-0227">DNA damage</keyword>
<keyword evidence="8" id="KW-0511">Multifunctional enzyme</keyword>
<dbReference type="GO" id="GO:0008534">
    <property type="term" value="F:oxidized purine nucleobase lesion DNA N-glycosylase activity"/>
    <property type="evidence" value="ECO:0007669"/>
    <property type="project" value="UniProtKB-EC"/>
</dbReference>
<dbReference type="PANTHER" id="PTHR22993:SF9">
    <property type="entry name" value="FORMAMIDOPYRIMIDINE-DNA GLYCOSYLASE"/>
    <property type="match status" value="1"/>
</dbReference>
<dbReference type="GO" id="GO:0016829">
    <property type="term" value="F:lyase activity"/>
    <property type="evidence" value="ECO:0007669"/>
    <property type="project" value="UniProtKB-KW"/>
</dbReference>
<feature type="domain" description="Formamidopyrimidine-DNA glycosylase catalytic" evidence="10">
    <location>
        <begin position="2"/>
        <end position="129"/>
    </location>
</feature>
<protein>
    <recommendedName>
        <fullName evidence="10">Formamidopyrimidine-DNA glycosylase catalytic domain-containing protein</fullName>
    </recommendedName>
</protein>
<dbReference type="InterPro" id="IPR012319">
    <property type="entry name" value="FPG_cat"/>
</dbReference>
<dbReference type="GO" id="GO:0008270">
    <property type="term" value="F:zinc ion binding"/>
    <property type="evidence" value="ECO:0007669"/>
    <property type="project" value="InterPro"/>
</dbReference>
<evidence type="ECO:0000259" key="10">
    <source>
        <dbReference type="PROSITE" id="PS51068"/>
    </source>
</evidence>
<dbReference type="SMART" id="SM01232">
    <property type="entry name" value="H2TH"/>
    <property type="match status" value="1"/>
</dbReference>
<organism evidence="11">
    <name type="scientific">marine metagenome</name>
    <dbReference type="NCBI Taxonomy" id="408172"/>
    <lineage>
        <taxon>unclassified sequences</taxon>
        <taxon>metagenomes</taxon>
        <taxon>ecological metagenomes</taxon>
    </lineage>
</organism>
<evidence type="ECO:0000256" key="2">
    <source>
        <dbReference type="ARBA" id="ARBA00009409"/>
    </source>
</evidence>
<evidence type="ECO:0000256" key="3">
    <source>
        <dbReference type="ARBA" id="ARBA00022763"/>
    </source>
</evidence>
<reference evidence="11" key="1">
    <citation type="submission" date="2018-05" db="EMBL/GenBank/DDBJ databases">
        <authorList>
            <person name="Lanie J.A."/>
            <person name="Ng W.-L."/>
            <person name="Kazmierczak K.M."/>
            <person name="Andrzejewski T.M."/>
            <person name="Davidsen T.M."/>
            <person name="Wayne K.J."/>
            <person name="Tettelin H."/>
            <person name="Glass J.I."/>
            <person name="Rusch D."/>
            <person name="Podicherti R."/>
            <person name="Tsui H.-C.T."/>
            <person name="Winkler M.E."/>
        </authorList>
    </citation>
    <scope>NUCLEOTIDE SEQUENCE</scope>
</reference>
<dbReference type="Pfam" id="PF06831">
    <property type="entry name" value="H2TH"/>
    <property type="match status" value="1"/>
</dbReference>
<comment type="catalytic activity">
    <reaction evidence="1">
        <text>Hydrolysis of DNA containing ring-opened 7-methylguanine residues, releasing 2,6-diamino-4-hydroxy-5-(N-methyl)formamidopyrimidine.</text>
        <dbReference type="EC" id="3.2.2.23"/>
    </reaction>
</comment>
<name>A0A381U2K7_9ZZZZ</name>
<dbReference type="EMBL" id="UINC01005618">
    <property type="protein sequence ID" value="SVA22466.1"/>
    <property type="molecule type" value="Genomic_DNA"/>
</dbReference>
<dbReference type="SUPFAM" id="SSF81624">
    <property type="entry name" value="N-terminal domain of MutM-like DNA repair proteins"/>
    <property type="match status" value="1"/>
</dbReference>
<dbReference type="GO" id="GO:0003906">
    <property type="term" value="F:DNA-(apurinic or apyrimidinic site) endonuclease activity"/>
    <property type="evidence" value="ECO:0007669"/>
    <property type="project" value="InterPro"/>
</dbReference>
<evidence type="ECO:0000256" key="7">
    <source>
        <dbReference type="ARBA" id="ARBA00023239"/>
    </source>
</evidence>
<keyword evidence="4" id="KW-0378">Hydrolase</keyword>
<dbReference type="GO" id="GO:0005634">
    <property type="term" value="C:nucleus"/>
    <property type="evidence" value="ECO:0007669"/>
    <property type="project" value="TreeGrafter"/>
</dbReference>
<comment type="similarity">
    <text evidence="2">Belongs to the FPG family.</text>
</comment>
<keyword evidence="9" id="KW-0326">Glycosidase</keyword>
<dbReference type="AlphaFoldDB" id="A0A381U2K7"/>
<dbReference type="InterPro" id="IPR015886">
    <property type="entry name" value="H2TH_FPG"/>
</dbReference>
<keyword evidence="5" id="KW-0238">DNA-binding</keyword>
<dbReference type="Gene3D" id="1.10.8.50">
    <property type="match status" value="1"/>
</dbReference>
<dbReference type="Pfam" id="PF01149">
    <property type="entry name" value="Fapy_DNA_glyco"/>
    <property type="match status" value="1"/>
</dbReference>
<evidence type="ECO:0000256" key="8">
    <source>
        <dbReference type="ARBA" id="ARBA00023268"/>
    </source>
</evidence>
<evidence type="ECO:0000256" key="1">
    <source>
        <dbReference type="ARBA" id="ARBA00001668"/>
    </source>
</evidence>
<dbReference type="Pfam" id="PF21218">
    <property type="entry name" value="Fpg-like_C"/>
    <property type="match status" value="1"/>
</dbReference>
<evidence type="ECO:0000313" key="11">
    <source>
        <dbReference type="EMBL" id="SVA22466.1"/>
    </source>
</evidence>
<dbReference type="InterPro" id="IPR049332">
    <property type="entry name" value="Fpg-like_C"/>
</dbReference>
<dbReference type="InterPro" id="IPR010979">
    <property type="entry name" value="Ribosomal_uS13-like_H2TH"/>
</dbReference>